<evidence type="ECO:0000256" key="8">
    <source>
        <dbReference type="ARBA" id="ARBA00022837"/>
    </source>
</evidence>
<comment type="subcellular location">
    <subcellularLocation>
        <location evidence="1 14">Mitochondrion inner membrane</location>
        <topology evidence="1 14">Single-pass membrane protein</topology>
    </subcellularLocation>
</comment>
<keyword evidence="13 14" id="KW-0472">Membrane</keyword>
<keyword evidence="10 14" id="KW-1133">Transmembrane helix</keyword>
<keyword evidence="7 14" id="KW-0999">Mitochondrion inner membrane</keyword>
<dbReference type="STRING" id="94128.A0A2A3E8X3"/>
<evidence type="ECO:0000256" key="11">
    <source>
        <dbReference type="ARBA" id="ARBA00023065"/>
    </source>
</evidence>
<keyword evidence="6 14" id="KW-0812">Transmembrane</keyword>
<keyword evidence="8 14" id="KW-0106">Calcium</keyword>
<accession>A0A2A3E8X3</accession>
<evidence type="ECO:0000256" key="6">
    <source>
        <dbReference type="ARBA" id="ARBA00022692"/>
    </source>
</evidence>
<evidence type="ECO:0000313" key="15">
    <source>
        <dbReference type="EMBL" id="PBC28233.1"/>
    </source>
</evidence>
<evidence type="ECO:0000256" key="14">
    <source>
        <dbReference type="RuleBase" id="RU369077"/>
    </source>
</evidence>
<sequence>MALQRSTVAFQTIRNLRKINGEIKLHLRSRTTTASGAILPEPKRTRFGFFFVICCVSTGLVIGTTLSKMVANFLEEKELFVPSDDDDDDD</sequence>
<protein>
    <recommendedName>
        <fullName evidence="3 14">Essential MCU regulator, mitochondrial</fullName>
    </recommendedName>
    <alternativeName>
        <fullName evidence="14">Single-pass membrane protein with aspartate-rich tail 1, mitochondrial</fullName>
    </alternativeName>
</protein>
<dbReference type="OrthoDB" id="10039145at2759"/>
<dbReference type="EMBL" id="KZ288322">
    <property type="protein sequence ID" value="PBC28233.1"/>
    <property type="molecule type" value="Genomic_DNA"/>
</dbReference>
<evidence type="ECO:0000256" key="13">
    <source>
        <dbReference type="ARBA" id="ARBA00023136"/>
    </source>
</evidence>
<dbReference type="GO" id="GO:1990246">
    <property type="term" value="C:uniplex complex"/>
    <property type="evidence" value="ECO:0007669"/>
    <property type="project" value="UniProtKB-UniRule"/>
</dbReference>
<keyword evidence="12 14" id="KW-0496">Mitochondrion</keyword>
<name>A0A2A3E8X3_APICC</name>
<evidence type="ECO:0000256" key="4">
    <source>
        <dbReference type="ARBA" id="ARBA00022448"/>
    </source>
</evidence>
<dbReference type="GO" id="GO:0036444">
    <property type="term" value="P:calcium import into the mitochondrion"/>
    <property type="evidence" value="ECO:0007669"/>
    <property type="project" value="UniProtKB-UniRule"/>
</dbReference>
<keyword evidence="16" id="KW-1185">Reference proteome</keyword>
<gene>
    <name evidence="15" type="ORF">APICC_03844</name>
</gene>
<comment type="function">
    <text evidence="14">Essential regulatory subunit of the mitochondrial calcium uniporter complex (uniplex), a complex that mediates calcium uptake into mitochondria.</text>
</comment>
<keyword evidence="5 14" id="KW-0109">Calcium transport</keyword>
<evidence type="ECO:0000256" key="5">
    <source>
        <dbReference type="ARBA" id="ARBA00022568"/>
    </source>
</evidence>
<dbReference type="Proteomes" id="UP000242457">
    <property type="component" value="Unassembled WGS sequence"/>
</dbReference>
<evidence type="ECO:0000256" key="10">
    <source>
        <dbReference type="ARBA" id="ARBA00022989"/>
    </source>
</evidence>
<dbReference type="PANTHER" id="PTHR33904">
    <property type="entry name" value="ESSENTIAL MCU REGULATOR, MITOCHONDRIAL"/>
    <property type="match status" value="1"/>
</dbReference>
<keyword evidence="9 14" id="KW-0809">Transit peptide</keyword>
<feature type="transmembrane region" description="Helical" evidence="14">
    <location>
        <begin position="47"/>
        <end position="66"/>
    </location>
</feature>
<evidence type="ECO:0000256" key="3">
    <source>
        <dbReference type="ARBA" id="ARBA00022180"/>
    </source>
</evidence>
<evidence type="ECO:0000256" key="7">
    <source>
        <dbReference type="ARBA" id="ARBA00022792"/>
    </source>
</evidence>
<evidence type="ECO:0000256" key="2">
    <source>
        <dbReference type="ARBA" id="ARBA00008958"/>
    </source>
</evidence>
<dbReference type="PANTHER" id="PTHR33904:SF1">
    <property type="entry name" value="ESSENTIAL MCU REGULATOR, MITOCHONDRIAL"/>
    <property type="match status" value="1"/>
</dbReference>
<dbReference type="InterPro" id="IPR018782">
    <property type="entry name" value="MCU_reg"/>
</dbReference>
<organism evidence="15 16">
    <name type="scientific">Apis cerana cerana</name>
    <name type="common">Oriental honeybee</name>
    <dbReference type="NCBI Taxonomy" id="94128"/>
    <lineage>
        <taxon>Eukaryota</taxon>
        <taxon>Metazoa</taxon>
        <taxon>Ecdysozoa</taxon>
        <taxon>Arthropoda</taxon>
        <taxon>Hexapoda</taxon>
        <taxon>Insecta</taxon>
        <taxon>Pterygota</taxon>
        <taxon>Neoptera</taxon>
        <taxon>Endopterygota</taxon>
        <taxon>Hymenoptera</taxon>
        <taxon>Apocrita</taxon>
        <taxon>Aculeata</taxon>
        <taxon>Apoidea</taxon>
        <taxon>Anthophila</taxon>
        <taxon>Apidae</taxon>
        <taxon>Apis</taxon>
    </lineage>
</organism>
<evidence type="ECO:0000256" key="12">
    <source>
        <dbReference type="ARBA" id="ARBA00023128"/>
    </source>
</evidence>
<dbReference type="GO" id="GO:0051560">
    <property type="term" value="P:mitochondrial calcium ion homeostasis"/>
    <property type="evidence" value="ECO:0007669"/>
    <property type="project" value="UniProtKB-UniRule"/>
</dbReference>
<evidence type="ECO:0000313" key="16">
    <source>
        <dbReference type="Proteomes" id="UP000242457"/>
    </source>
</evidence>
<proteinExistence type="inferred from homology"/>
<evidence type="ECO:0000256" key="1">
    <source>
        <dbReference type="ARBA" id="ARBA00004434"/>
    </source>
</evidence>
<evidence type="ECO:0000256" key="9">
    <source>
        <dbReference type="ARBA" id="ARBA00022946"/>
    </source>
</evidence>
<keyword evidence="4 14" id="KW-0813">Transport</keyword>
<comment type="subunit">
    <text evidence="14">Component of the uniplex complex. Interacts (via the transmembrane region) with MCU (via the first transmembrane region); the interaction is direct.</text>
</comment>
<reference evidence="15 16" key="1">
    <citation type="submission" date="2014-07" db="EMBL/GenBank/DDBJ databases">
        <title>Genomic and transcriptomic analysis on Apis cerana provide comprehensive insights into honey bee biology.</title>
        <authorList>
            <person name="Diao Q."/>
            <person name="Sun L."/>
            <person name="Zheng H."/>
            <person name="Zheng H."/>
            <person name="Xu S."/>
            <person name="Wang S."/>
            <person name="Zeng Z."/>
            <person name="Hu F."/>
            <person name="Su S."/>
            <person name="Wu J."/>
        </authorList>
    </citation>
    <scope>NUCLEOTIDE SEQUENCE [LARGE SCALE GENOMIC DNA]</scope>
    <source>
        <tissue evidence="15">Pupae without intestine</tissue>
    </source>
</reference>
<keyword evidence="11 14" id="KW-0406">Ion transport</keyword>
<dbReference type="Pfam" id="PF10161">
    <property type="entry name" value="DDDD"/>
    <property type="match status" value="1"/>
</dbReference>
<comment type="similarity">
    <text evidence="2 14">Belongs to the SMDT1/EMRE family.</text>
</comment>
<dbReference type="AlphaFoldDB" id="A0A2A3E8X3"/>